<reference evidence="2 3" key="1">
    <citation type="journal article" date="2010" name="Proc. Natl. Acad. Sci. U.S.A.">
        <title>Insights into evolution of multicellular fungi from the assembled chromosomes of the mushroom Coprinopsis cinerea (Coprinus cinereus).</title>
        <authorList>
            <person name="Stajich J.E."/>
            <person name="Wilke S.K."/>
            <person name="Ahren D."/>
            <person name="Au C.H."/>
            <person name="Birren B.W."/>
            <person name="Borodovsky M."/>
            <person name="Burns C."/>
            <person name="Canback B."/>
            <person name="Casselton L.A."/>
            <person name="Cheng C.K."/>
            <person name="Deng J."/>
            <person name="Dietrich F.S."/>
            <person name="Fargo D.C."/>
            <person name="Farman M.L."/>
            <person name="Gathman A.C."/>
            <person name="Goldberg J."/>
            <person name="Guigo R."/>
            <person name="Hoegger P.J."/>
            <person name="Hooker J.B."/>
            <person name="Huggins A."/>
            <person name="James T.Y."/>
            <person name="Kamada T."/>
            <person name="Kilaru S."/>
            <person name="Kodira C."/>
            <person name="Kues U."/>
            <person name="Kupfer D."/>
            <person name="Kwan H.S."/>
            <person name="Lomsadze A."/>
            <person name="Li W."/>
            <person name="Lilly W.W."/>
            <person name="Ma L.J."/>
            <person name="Mackey A.J."/>
            <person name="Manning G."/>
            <person name="Martin F."/>
            <person name="Muraguchi H."/>
            <person name="Natvig D.O."/>
            <person name="Palmerini H."/>
            <person name="Ramesh M.A."/>
            <person name="Rehmeyer C.J."/>
            <person name="Roe B.A."/>
            <person name="Shenoy N."/>
            <person name="Stanke M."/>
            <person name="Ter-Hovhannisyan V."/>
            <person name="Tunlid A."/>
            <person name="Velagapudi R."/>
            <person name="Vision T.J."/>
            <person name="Zeng Q."/>
            <person name="Zolan M.E."/>
            <person name="Pukkila P.J."/>
        </authorList>
    </citation>
    <scope>NUCLEOTIDE SEQUENCE [LARGE SCALE GENOMIC DNA]</scope>
    <source>
        <strain evidence="3">Okayama-7 / 130 / ATCC MYA-4618 / FGSC 9003</strain>
    </source>
</reference>
<accession>D6RMI8</accession>
<feature type="region of interest" description="Disordered" evidence="1">
    <location>
        <begin position="22"/>
        <end position="60"/>
    </location>
</feature>
<sequence>MGPFQKPATKTLRKTKFEYTLWAPSTGSQKGAEKGPQMKPFRAEPSEFSSGNHESLRHMG</sequence>
<protein>
    <submittedName>
        <fullName evidence="2">Uncharacterized protein</fullName>
    </submittedName>
</protein>
<gene>
    <name evidence="2" type="ORF">CC1G_14650</name>
</gene>
<evidence type="ECO:0000256" key="1">
    <source>
        <dbReference type="SAM" id="MobiDB-lite"/>
    </source>
</evidence>
<dbReference type="Proteomes" id="UP000001861">
    <property type="component" value="Unassembled WGS sequence"/>
</dbReference>
<dbReference type="InParanoid" id="D6RMI8"/>
<proteinExistence type="predicted"/>
<dbReference type="GeneID" id="9379402"/>
<keyword evidence="3" id="KW-1185">Reference proteome</keyword>
<dbReference type="AlphaFoldDB" id="D6RMI8"/>
<evidence type="ECO:0000313" key="3">
    <source>
        <dbReference type="Proteomes" id="UP000001861"/>
    </source>
</evidence>
<dbReference type="RefSeq" id="XP_002911221.1">
    <property type="nucleotide sequence ID" value="XM_002911175.1"/>
</dbReference>
<dbReference type="VEuPathDB" id="FungiDB:CC1G_14650"/>
<organism evidence="2 3">
    <name type="scientific">Coprinopsis cinerea (strain Okayama-7 / 130 / ATCC MYA-4618 / FGSC 9003)</name>
    <name type="common">Inky cap fungus</name>
    <name type="synonym">Hormographiella aspergillata</name>
    <dbReference type="NCBI Taxonomy" id="240176"/>
    <lineage>
        <taxon>Eukaryota</taxon>
        <taxon>Fungi</taxon>
        <taxon>Dikarya</taxon>
        <taxon>Basidiomycota</taxon>
        <taxon>Agaricomycotina</taxon>
        <taxon>Agaricomycetes</taxon>
        <taxon>Agaricomycetidae</taxon>
        <taxon>Agaricales</taxon>
        <taxon>Agaricineae</taxon>
        <taxon>Psathyrellaceae</taxon>
        <taxon>Coprinopsis</taxon>
    </lineage>
</organism>
<dbReference type="HOGENOM" id="CLU_2941621_0_0_1"/>
<name>D6RMI8_COPC7</name>
<dbReference type="EMBL" id="AACS02000005">
    <property type="protein sequence ID" value="EFI27727.1"/>
    <property type="molecule type" value="Genomic_DNA"/>
</dbReference>
<evidence type="ECO:0000313" key="2">
    <source>
        <dbReference type="EMBL" id="EFI27727.1"/>
    </source>
</evidence>
<dbReference type="KEGG" id="cci:CC1G_14650"/>
<comment type="caution">
    <text evidence="2">The sequence shown here is derived from an EMBL/GenBank/DDBJ whole genome shotgun (WGS) entry which is preliminary data.</text>
</comment>